<keyword evidence="3" id="KW-1133">Transmembrane helix</keyword>
<dbReference type="STRING" id="411490.ANACAC_01925"/>
<comment type="caution">
    <text evidence="4">The sequence shown here is derived from an EMBL/GenBank/DDBJ whole genome shotgun (WGS) entry which is preliminary data.</text>
</comment>
<dbReference type="eggNOG" id="COG2755">
    <property type="taxonomic scope" value="Bacteria"/>
</dbReference>
<organism evidence="4 5">
    <name type="scientific">Anaerostipes caccae (strain DSM 14662 / CCUG 47493 / JCM 13470 / NCIMB 13811 / L1-92)</name>
    <dbReference type="NCBI Taxonomy" id="411490"/>
    <lineage>
        <taxon>Bacteria</taxon>
        <taxon>Bacillati</taxon>
        <taxon>Bacillota</taxon>
        <taxon>Clostridia</taxon>
        <taxon>Lachnospirales</taxon>
        <taxon>Lachnospiraceae</taxon>
        <taxon>Anaerostipes</taxon>
    </lineage>
</organism>
<keyword evidence="5" id="KW-1185">Reference proteome</keyword>
<dbReference type="Pfam" id="PF18889">
    <property type="entry name" value="Beta_helix_3"/>
    <property type="match status" value="2"/>
</dbReference>
<gene>
    <name evidence="4" type="ORF">ANACAC_01925</name>
</gene>
<proteinExistence type="predicted"/>
<reference evidence="4" key="2">
    <citation type="submission" date="2013-11" db="EMBL/GenBank/DDBJ databases">
        <title>Draft genome sequence of Anaerostipes caccae (DSM 14662).</title>
        <authorList>
            <person name="Sudarsanam P."/>
            <person name="Ley R."/>
            <person name="Guruge J."/>
            <person name="Turnbaugh P.J."/>
            <person name="Mahowald M."/>
            <person name="Liep D."/>
            <person name="Gordon J."/>
        </authorList>
    </citation>
    <scope>NUCLEOTIDE SEQUENCE</scope>
    <source>
        <strain evidence="4">DSM 14662</strain>
    </source>
</reference>
<dbReference type="Pfam" id="PF09479">
    <property type="entry name" value="Flg_new"/>
    <property type="match status" value="1"/>
</dbReference>
<evidence type="ECO:0000256" key="1">
    <source>
        <dbReference type="ARBA" id="ARBA00004196"/>
    </source>
</evidence>
<protein>
    <submittedName>
        <fullName evidence="4">Repeat protein</fullName>
    </submittedName>
</protein>
<feature type="compositionally biased region" description="Polar residues" evidence="2">
    <location>
        <begin position="566"/>
        <end position="585"/>
    </location>
</feature>
<dbReference type="Gene3D" id="2.60.40.4270">
    <property type="entry name" value="Listeria-Bacteroides repeat domain"/>
    <property type="match status" value="1"/>
</dbReference>
<keyword evidence="3" id="KW-0812">Transmembrane</keyword>
<dbReference type="EMBL" id="ABAX03000013">
    <property type="protein sequence ID" value="EDR97318.1"/>
    <property type="molecule type" value="Genomic_DNA"/>
</dbReference>
<feature type="transmembrane region" description="Helical" evidence="3">
    <location>
        <begin position="614"/>
        <end position="633"/>
    </location>
</feature>
<dbReference type="Proteomes" id="UP000004935">
    <property type="component" value="Unassembled WGS sequence"/>
</dbReference>
<accession>B0MED0</accession>
<dbReference type="AlphaFoldDB" id="B0MED0"/>
<evidence type="ECO:0000313" key="4">
    <source>
        <dbReference type="EMBL" id="EDR97318.1"/>
    </source>
</evidence>
<feature type="region of interest" description="Disordered" evidence="2">
    <location>
        <begin position="566"/>
        <end position="608"/>
    </location>
</feature>
<dbReference type="HOGENOM" id="CLU_008103_0_0_9"/>
<sequence>MDVSHANVTITLVGNNLLSCGATAYGALVKDGMDDTRLIIQCEHADEKGHTCSEGTCGKLRAEGTVEHATAIGNITSNRTIGSEAGFSNLTIRGGIVEAQAGGHNCAIGAACGSYTHNSATDQNKYAKNIRIEGGVVTARGGKDCAGLGGGRATPVDGIYITGGTVYASGGAHSPGIGSGGISSDAGGADMNDPESMNASNIQITGGDTLVIAVGDKDTAMPGIGCGRKYDNKVKGTAVNITAEPDAGYQGYIQDGISETEYNFTAESPFQTKQDIKVDKYFTMVYFGPFRDENKINSETKEQLGANHLISKTGGKGFSEQQIKELVKANGKDKDGNPFDTNDFTLPNKDQMNVINEAKEKGEVGDYQLTIATENGTQVTVTVSLRGNGTDAAVPGSDTDSGMIGANDVEKETGGKGFEIQEIKELCGIKGKNKDGNNLKLEDFKIDEDQFHAINEAKTSKKTGKFPLTYETPEGEKVTVEVLLTGTVEISFDTGGGTKAPEMQSIDSGQTVVKPTDPAREGYVFEGWYYTDREGNEVLWDFEEPVYENITLKARWKEVPKTEIIEQNQITTETPADSEQPTTAKQPMPDWEYSKRKKTERAQEKTAKTGDKKGSLFFLILFGGSLAGAGILLNKKIR</sequence>
<evidence type="ECO:0000313" key="5">
    <source>
        <dbReference type="Proteomes" id="UP000004935"/>
    </source>
</evidence>
<dbReference type="InterPro" id="IPR013378">
    <property type="entry name" value="InlB-like_B-rpt"/>
</dbReference>
<reference evidence="4" key="1">
    <citation type="submission" date="2007-11" db="EMBL/GenBank/DDBJ databases">
        <authorList>
            <person name="Fulton L."/>
            <person name="Clifton S."/>
            <person name="Fulton B."/>
            <person name="Xu J."/>
            <person name="Minx P."/>
            <person name="Pepin K.H."/>
            <person name="Johnson M."/>
            <person name="Thiruvilangam P."/>
            <person name="Bhonagiri V."/>
            <person name="Nash W.E."/>
            <person name="Mardis E.R."/>
            <person name="Wilson R.K."/>
        </authorList>
    </citation>
    <scope>NUCLEOTIDE SEQUENCE [LARGE SCALE GENOMIC DNA]</scope>
    <source>
        <strain evidence="4">DSM 14662</strain>
    </source>
</reference>
<keyword evidence="3" id="KW-0472">Membrane</keyword>
<dbReference type="NCBIfam" id="TIGR02543">
    <property type="entry name" value="List_Bact_rpt"/>
    <property type="match status" value="1"/>
</dbReference>
<dbReference type="GO" id="GO:0030313">
    <property type="term" value="C:cell envelope"/>
    <property type="evidence" value="ECO:0007669"/>
    <property type="project" value="UniProtKB-SubCell"/>
</dbReference>
<evidence type="ECO:0000256" key="3">
    <source>
        <dbReference type="SAM" id="Phobius"/>
    </source>
</evidence>
<name>B0MED0_ANACD</name>
<evidence type="ECO:0000256" key="2">
    <source>
        <dbReference type="SAM" id="MobiDB-lite"/>
    </source>
</evidence>
<comment type="subcellular location">
    <subcellularLocation>
        <location evidence="1">Cell envelope</location>
    </subcellularLocation>
</comment>
<dbReference type="InterPro" id="IPR042229">
    <property type="entry name" value="Listeria/Bacterioides_rpt_sf"/>
</dbReference>
<feature type="region of interest" description="Disordered" evidence="2">
    <location>
        <begin position="494"/>
        <end position="514"/>
    </location>
</feature>